<dbReference type="Proteomes" id="UP001642464">
    <property type="component" value="Unassembled WGS sequence"/>
</dbReference>
<evidence type="ECO:0000313" key="2">
    <source>
        <dbReference type="EMBL" id="CAK9044610.1"/>
    </source>
</evidence>
<accession>A0ABP0LZG8</accession>
<evidence type="ECO:0000256" key="1">
    <source>
        <dbReference type="SAM" id="SignalP"/>
    </source>
</evidence>
<dbReference type="EMBL" id="CAXAMM010018891">
    <property type="protein sequence ID" value="CAK9044610.1"/>
    <property type="molecule type" value="Genomic_DNA"/>
</dbReference>
<protein>
    <submittedName>
        <fullName evidence="2">Uncharacterized protein</fullName>
    </submittedName>
</protein>
<keyword evidence="3" id="KW-1185">Reference proteome</keyword>
<proteinExistence type="predicted"/>
<keyword evidence="1" id="KW-0732">Signal</keyword>
<organism evidence="2 3">
    <name type="scientific">Durusdinium trenchii</name>
    <dbReference type="NCBI Taxonomy" id="1381693"/>
    <lineage>
        <taxon>Eukaryota</taxon>
        <taxon>Sar</taxon>
        <taxon>Alveolata</taxon>
        <taxon>Dinophyceae</taxon>
        <taxon>Suessiales</taxon>
        <taxon>Symbiodiniaceae</taxon>
        <taxon>Durusdinium</taxon>
    </lineage>
</organism>
<reference evidence="2 3" key="1">
    <citation type="submission" date="2024-02" db="EMBL/GenBank/DDBJ databases">
        <authorList>
            <person name="Chen Y."/>
            <person name="Shah S."/>
            <person name="Dougan E. K."/>
            <person name="Thang M."/>
            <person name="Chan C."/>
        </authorList>
    </citation>
    <scope>NUCLEOTIDE SEQUENCE [LARGE SCALE GENOMIC DNA]</scope>
</reference>
<sequence>MAKDCLGLEVSFVLAMLLLSCDVKADDYGLEEAGVDAWNALMENNWKPGYIGDSKTSLPMRDLPCEGPGTTLETLPGLTWAEVKAMLHSRKESKVDSRELTMIVSNIQKAESDHCCLGIVTTSAYLLPITMPKPRNMARVLSTELNFLLLNITFFETLYSGFPVFGVYDDLSTLEFRTWFHSQEFLEYFEALPATSSCHVSTARNLQVELGKMRQLEHDQRGQTEATEVKVLSEGKIPELRSFPLRASQFRPLMRLAVEVFDSAAAQCRPAAAAAALVLAAAKIQAFLDGPQLRKSKAKKAVLRDVLELVTKAEDLIKTYSWHEGVAFGTLVGSEWNFWWVLQHLQLDLQRIFPDLWALPP</sequence>
<name>A0ABP0LZG8_9DINO</name>
<feature type="chain" id="PRO_5046295359" evidence="1">
    <location>
        <begin position="26"/>
        <end position="361"/>
    </location>
</feature>
<comment type="caution">
    <text evidence="2">The sequence shown here is derived from an EMBL/GenBank/DDBJ whole genome shotgun (WGS) entry which is preliminary data.</text>
</comment>
<feature type="signal peptide" evidence="1">
    <location>
        <begin position="1"/>
        <end position="25"/>
    </location>
</feature>
<dbReference type="PROSITE" id="PS51257">
    <property type="entry name" value="PROKAR_LIPOPROTEIN"/>
    <property type="match status" value="1"/>
</dbReference>
<gene>
    <name evidence="2" type="ORF">SCF082_LOCUS25322</name>
</gene>
<evidence type="ECO:0000313" key="3">
    <source>
        <dbReference type="Proteomes" id="UP001642464"/>
    </source>
</evidence>